<dbReference type="EMBL" id="JBJKFK010006378">
    <property type="protein sequence ID" value="KAL3307833.1"/>
    <property type="molecule type" value="Genomic_DNA"/>
</dbReference>
<feature type="non-terminal residue" evidence="3">
    <location>
        <position position="191"/>
    </location>
</feature>
<dbReference type="InterPro" id="IPR025660">
    <property type="entry name" value="Pept_his_AS"/>
</dbReference>
<keyword evidence="4" id="KW-1185">Reference proteome</keyword>
<feature type="domain" description="Peptidase C1A papain C-terminal" evidence="2">
    <location>
        <begin position="2"/>
        <end position="183"/>
    </location>
</feature>
<sequence length="191" mass="21263">MAKLLRVPDIRLSVQYVIDCGLQHKLRGCFGGSEQQVYSFINVHGIIESQYYNYSAREGTCNLTPFQKTKILRPSINYTGPFNIKAQDVKKILHHSGPVVIAFDAEPLEFFLYGSGVLETSCGPGSSSNHAVALMGYGLDEATNKEYILLQNSMGSTWGENGFFRMPLDKNICSIYSRWVIIKNVSLSPSP</sequence>
<dbReference type="Pfam" id="PF00112">
    <property type="entry name" value="Peptidase_C1"/>
    <property type="match status" value="1"/>
</dbReference>
<reference evidence="3 4" key="1">
    <citation type="submission" date="2024-11" db="EMBL/GenBank/DDBJ databases">
        <title>Adaptive evolution of stress response genes in parasites aligns with host niche diversity.</title>
        <authorList>
            <person name="Hahn C."/>
            <person name="Resl P."/>
        </authorList>
    </citation>
    <scope>NUCLEOTIDE SEQUENCE [LARGE SCALE GENOMIC DNA]</scope>
    <source>
        <strain evidence="3">EGGRZ-B1_66</strain>
        <tissue evidence="3">Body</tissue>
    </source>
</reference>
<dbReference type="Gene3D" id="3.90.70.10">
    <property type="entry name" value="Cysteine proteinases"/>
    <property type="match status" value="1"/>
</dbReference>
<proteinExistence type="inferred from homology"/>
<dbReference type="Proteomes" id="UP001626550">
    <property type="component" value="Unassembled WGS sequence"/>
</dbReference>
<gene>
    <name evidence="3" type="primary">CP1</name>
    <name evidence="3" type="ORF">Ciccas_013643</name>
</gene>
<evidence type="ECO:0000256" key="1">
    <source>
        <dbReference type="ARBA" id="ARBA00008455"/>
    </source>
</evidence>
<dbReference type="InterPro" id="IPR039417">
    <property type="entry name" value="Peptidase_C1A_papain-like"/>
</dbReference>
<evidence type="ECO:0000313" key="3">
    <source>
        <dbReference type="EMBL" id="KAL3307833.1"/>
    </source>
</evidence>
<dbReference type="CDD" id="cd02248">
    <property type="entry name" value="Peptidase_C1A"/>
    <property type="match status" value="1"/>
</dbReference>
<comment type="similarity">
    <text evidence="1">Belongs to the peptidase C1 family.</text>
</comment>
<evidence type="ECO:0000259" key="2">
    <source>
        <dbReference type="SMART" id="SM00645"/>
    </source>
</evidence>
<name>A0ABD2PLJ1_9PLAT</name>
<dbReference type="InterPro" id="IPR038765">
    <property type="entry name" value="Papain-like_cys_pep_sf"/>
</dbReference>
<evidence type="ECO:0000313" key="4">
    <source>
        <dbReference type="Proteomes" id="UP001626550"/>
    </source>
</evidence>
<dbReference type="InterPro" id="IPR000668">
    <property type="entry name" value="Peptidase_C1A_C"/>
</dbReference>
<dbReference type="AlphaFoldDB" id="A0ABD2PLJ1"/>
<accession>A0ABD2PLJ1</accession>
<dbReference type="PROSITE" id="PS00639">
    <property type="entry name" value="THIOL_PROTEASE_HIS"/>
    <property type="match status" value="1"/>
</dbReference>
<comment type="caution">
    <text evidence="3">The sequence shown here is derived from an EMBL/GenBank/DDBJ whole genome shotgun (WGS) entry which is preliminary data.</text>
</comment>
<protein>
    <submittedName>
        <fullName evidence="3">Cathepsin</fullName>
    </submittedName>
</protein>
<dbReference type="SMART" id="SM00645">
    <property type="entry name" value="Pept_C1"/>
    <property type="match status" value="1"/>
</dbReference>
<dbReference type="SUPFAM" id="SSF54001">
    <property type="entry name" value="Cysteine proteinases"/>
    <property type="match status" value="1"/>
</dbReference>
<organism evidence="3 4">
    <name type="scientific">Cichlidogyrus casuarinus</name>
    <dbReference type="NCBI Taxonomy" id="1844966"/>
    <lineage>
        <taxon>Eukaryota</taxon>
        <taxon>Metazoa</taxon>
        <taxon>Spiralia</taxon>
        <taxon>Lophotrochozoa</taxon>
        <taxon>Platyhelminthes</taxon>
        <taxon>Monogenea</taxon>
        <taxon>Monopisthocotylea</taxon>
        <taxon>Dactylogyridea</taxon>
        <taxon>Ancyrocephalidae</taxon>
        <taxon>Cichlidogyrus</taxon>
    </lineage>
</organism>
<dbReference type="InterPro" id="IPR013128">
    <property type="entry name" value="Peptidase_C1A"/>
</dbReference>
<dbReference type="PANTHER" id="PTHR12411">
    <property type="entry name" value="CYSTEINE PROTEASE FAMILY C1-RELATED"/>
    <property type="match status" value="1"/>
</dbReference>